<dbReference type="SUPFAM" id="SSF103506">
    <property type="entry name" value="Mitochondrial carrier"/>
    <property type="match status" value="1"/>
</dbReference>
<evidence type="ECO:0000256" key="3">
    <source>
        <dbReference type="ARBA" id="ARBA00023136"/>
    </source>
</evidence>
<feature type="repeat" description="Solcar" evidence="4">
    <location>
        <begin position="53"/>
        <end position="142"/>
    </location>
</feature>
<dbReference type="OMA" id="GATMIRN"/>
<evidence type="ECO:0000256" key="5">
    <source>
        <dbReference type="RuleBase" id="RU000488"/>
    </source>
</evidence>
<evidence type="ECO:0000256" key="1">
    <source>
        <dbReference type="ARBA" id="ARBA00004141"/>
    </source>
</evidence>
<keyword evidence="3 4" id="KW-0472">Membrane</keyword>
<feature type="repeat" description="Solcar" evidence="4">
    <location>
        <begin position="153"/>
        <end position="255"/>
    </location>
</feature>
<evidence type="ECO:0000313" key="7">
    <source>
        <dbReference type="EMBL" id="CAE2260472.1"/>
    </source>
</evidence>
<organism evidence="7">
    <name type="scientific">Guillardia theta</name>
    <name type="common">Cryptophyte</name>
    <name type="synonym">Cryptomonas phi</name>
    <dbReference type="NCBI Taxonomy" id="55529"/>
    <lineage>
        <taxon>Eukaryota</taxon>
        <taxon>Cryptophyceae</taxon>
        <taxon>Pyrenomonadales</taxon>
        <taxon>Geminigeraceae</taxon>
        <taxon>Guillardia</taxon>
    </lineage>
</organism>
<keyword evidence="5" id="KW-0813">Transport</keyword>
<evidence type="ECO:0000256" key="6">
    <source>
        <dbReference type="SAM" id="MobiDB-lite"/>
    </source>
</evidence>
<dbReference type="PROSITE" id="PS50920">
    <property type="entry name" value="SOLCAR"/>
    <property type="match status" value="3"/>
</dbReference>
<dbReference type="Gene3D" id="1.50.40.10">
    <property type="entry name" value="Mitochondrial carrier domain"/>
    <property type="match status" value="1"/>
</dbReference>
<reference evidence="7" key="1">
    <citation type="submission" date="2021-01" db="EMBL/GenBank/DDBJ databases">
        <authorList>
            <person name="Corre E."/>
            <person name="Pelletier E."/>
            <person name="Niang G."/>
            <person name="Scheremetjew M."/>
            <person name="Finn R."/>
            <person name="Kale V."/>
            <person name="Holt S."/>
            <person name="Cochrane G."/>
            <person name="Meng A."/>
            <person name="Brown T."/>
            <person name="Cohen L."/>
        </authorList>
    </citation>
    <scope>NUCLEOTIDE SEQUENCE</scope>
    <source>
        <strain evidence="7">CCMP 2712</strain>
    </source>
</reference>
<dbReference type="PANTHER" id="PTHR46080">
    <property type="entry name" value="MITOCHONDRIAL SUBSTRATE CARRIER FAMILY PROTEIN J"/>
    <property type="match status" value="1"/>
</dbReference>
<dbReference type="AlphaFoldDB" id="A0A7S4JDS5"/>
<comment type="subcellular location">
    <subcellularLocation>
        <location evidence="1">Membrane</location>
        <topology evidence="1">Multi-pass membrane protein</topology>
    </subcellularLocation>
</comment>
<dbReference type="EMBL" id="HBKN01006188">
    <property type="protein sequence ID" value="CAE2260472.1"/>
    <property type="molecule type" value="Transcribed_RNA"/>
</dbReference>
<evidence type="ECO:0008006" key="8">
    <source>
        <dbReference type="Google" id="ProtNLM"/>
    </source>
</evidence>
<sequence length="355" mass="38940">MTILRRQSGTRHDGTQAANDAIKSDEDEEDEAEIEDLLYSIIARKEISVAWKDTSLPHLLGYGSALYIVEQLLMYPSDLLKTRLQVDLRPTNKLWKDWIVLCRHIYGREGMYGFFRGFGFNTFAGIPAQLAYLVTYNWCKEKVEGLGGEKWKESPIAPLCAGALAEGLTSCFWVPLDVIVQKIQIQGGLPPSWEKGSGPAHRPVGSQFKGALSVVKDVIKEDGVFGLWRGTGAHILAFVPQAAVWWASYEQSKQMLARRAPDAVQGMPIHLTAGMIAGAVNAIVTNPLDTMKVRVQTKIGTGTSGWNTITQMVKSEGVSSLGKGLAPKLWMAVPVSALSSVCYELIMSLSKVKSK</sequence>
<feature type="repeat" description="Solcar" evidence="4">
    <location>
        <begin position="265"/>
        <end position="349"/>
    </location>
</feature>
<accession>A0A7S4JDS5</accession>
<evidence type="ECO:0000256" key="2">
    <source>
        <dbReference type="ARBA" id="ARBA00022692"/>
    </source>
</evidence>
<comment type="similarity">
    <text evidence="5">Belongs to the mitochondrial carrier (TC 2.A.29) family.</text>
</comment>
<gene>
    <name evidence="7" type="ORF">GTHE00462_LOCUS4936</name>
</gene>
<name>A0A7S4JDS5_GUITH</name>
<keyword evidence="2 4" id="KW-0812">Transmembrane</keyword>
<dbReference type="InterPro" id="IPR018108">
    <property type="entry name" value="MCP_transmembrane"/>
</dbReference>
<dbReference type="InterPro" id="IPR023395">
    <property type="entry name" value="MCP_dom_sf"/>
</dbReference>
<feature type="region of interest" description="Disordered" evidence="6">
    <location>
        <begin position="1"/>
        <end position="29"/>
    </location>
</feature>
<evidence type="ECO:0000256" key="4">
    <source>
        <dbReference type="PROSITE-ProRule" id="PRU00282"/>
    </source>
</evidence>
<dbReference type="Pfam" id="PF00153">
    <property type="entry name" value="Mito_carr"/>
    <property type="match status" value="3"/>
</dbReference>
<protein>
    <recommendedName>
        <fullName evidence="8">Mitochondrial carrier protein</fullName>
    </recommendedName>
</protein>
<dbReference type="PANTHER" id="PTHR46080:SF18">
    <property type="entry name" value="MITOCHONDRIAL SUBSTRATE CARRIER FAMILY PROTEIN J"/>
    <property type="match status" value="1"/>
</dbReference>
<proteinExistence type="inferred from homology"/>
<dbReference type="GO" id="GO:0016020">
    <property type="term" value="C:membrane"/>
    <property type="evidence" value="ECO:0007669"/>
    <property type="project" value="UniProtKB-SubCell"/>
</dbReference>